<evidence type="ECO:0000259" key="11">
    <source>
        <dbReference type="Pfam" id="PF04412"/>
    </source>
</evidence>
<organism evidence="12 13">
    <name type="scientific">Candidatus Syntropharchaeum caldarium</name>
    <dbReference type="NCBI Taxonomy" id="1838285"/>
    <lineage>
        <taxon>Archaea</taxon>
        <taxon>Methanobacteriati</taxon>
        <taxon>Methanobacteriota</taxon>
        <taxon>Stenosarchaea group</taxon>
        <taxon>Methanomicrobia</taxon>
        <taxon>Methanosarcinales</taxon>
        <taxon>ANME-2 cluster</taxon>
        <taxon>Candidatus Syntropharchaeum</taxon>
    </lineage>
</organism>
<accession>A0A1F2P9E2</accession>
<dbReference type="STRING" id="1838285.SCAL_001243"/>
<dbReference type="PATRIC" id="fig|1838285.3.peg.1263"/>
<reference evidence="12" key="1">
    <citation type="submission" date="2016-05" db="EMBL/GenBank/DDBJ databases">
        <title>Microbial consortia oxidize butane by reversing methanogenesis.</title>
        <authorList>
            <person name="Laso-Perez R."/>
            <person name="Richter M."/>
            <person name="Wegener G."/>
            <person name="Musat F."/>
        </authorList>
    </citation>
    <scope>NUCLEOTIDE SEQUENCE [LARGE SCALE GENOMIC DNA]</scope>
    <source>
        <strain evidence="12">BOX2</strain>
    </source>
</reference>
<comment type="caution">
    <text evidence="12">The sequence shown here is derived from an EMBL/GenBank/DDBJ whole genome shotgun (WGS) entry which is preliminary data.</text>
</comment>
<comment type="function">
    <text evidence="6">Component of a hydro-lyase that catalyzes the dehydration of mevalonate 5-phosphate (MVA5P) to form trans-anhydromevalonate 5-phosphate (tAHMP). Involved in the archaeal mevalonate (MVA) pathway, which provides fundamental precursors for isoprenoid biosynthesis, such as isopentenyl diphosphate (IPP) and dimethylallyl diphosphate (DMAPP).</text>
</comment>
<protein>
    <recommendedName>
        <fullName evidence="10">Phosphomevalonate dehydratase large subunit</fullName>
        <ecNumber evidence="9">4.2.1.182</ecNumber>
    </recommendedName>
</protein>
<comment type="subunit">
    <text evidence="8">Heterodimer composed of a large subunit (PMDh-L) and a small subunit (PMDh-S).</text>
</comment>
<keyword evidence="4" id="KW-0456">Lyase</keyword>
<keyword evidence="13" id="KW-1185">Reference proteome</keyword>
<keyword evidence="2" id="KW-0408">Iron</keyword>
<gene>
    <name evidence="12" type="ORF">SCAL_001243</name>
</gene>
<dbReference type="PANTHER" id="PTHR36577:SF3">
    <property type="entry name" value="DUF521 DOMAIN PROTEIN (AFU_ORTHOLOGUE AFUA_6G00490)"/>
    <property type="match status" value="1"/>
</dbReference>
<dbReference type="GO" id="GO:0008299">
    <property type="term" value="P:isoprenoid biosynthetic process"/>
    <property type="evidence" value="ECO:0007669"/>
    <property type="project" value="UniProtKB-KW"/>
</dbReference>
<evidence type="ECO:0000256" key="5">
    <source>
        <dbReference type="ARBA" id="ARBA00045120"/>
    </source>
</evidence>
<evidence type="ECO:0000256" key="3">
    <source>
        <dbReference type="ARBA" id="ARBA00023229"/>
    </source>
</evidence>
<evidence type="ECO:0000256" key="2">
    <source>
        <dbReference type="ARBA" id="ARBA00023004"/>
    </source>
</evidence>
<evidence type="ECO:0000256" key="10">
    <source>
        <dbReference type="ARBA" id="ARBA00047196"/>
    </source>
</evidence>
<comment type="similarity">
    <text evidence="7">Belongs to the AcnX type II large subunit family.</text>
</comment>
<dbReference type="AlphaFoldDB" id="A0A1F2P9E2"/>
<evidence type="ECO:0000256" key="1">
    <source>
        <dbReference type="ARBA" id="ARBA00005092"/>
    </source>
</evidence>
<dbReference type="PANTHER" id="PTHR36577">
    <property type="entry name" value="DUF521 DOMAIN PROTEIN (AFU_ORTHOLOGUE AFUA_6G00490)"/>
    <property type="match status" value="1"/>
</dbReference>
<evidence type="ECO:0000313" key="13">
    <source>
        <dbReference type="Proteomes" id="UP000186940"/>
    </source>
</evidence>
<dbReference type="EC" id="4.2.1.182" evidence="9"/>
<evidence type="ECO:0000256" key="6">
    <source>
        <dbReference type="ARBA" id="ARBA00045299"/>
    </source>
</evidence>
<dbReference type="Pfam" id="PF04412">
    <property type="entry name" value="AcnX"/>
    <property type="match status" value="1"/>
</dbReference>
<feature type="domain" description="Phosphomevalonate dehydratase large subunit-like" evidence="11">
    <location>
        <begin position="1"/>
        <end position="383"/>
    </location>
</feature>
<evidence type="ECO:0000256" key="7">
    <source>
        <dbReference type="ARBA" id="ARBA00046333"/>
    </source>
</evidence>
<keyword evidence="3" id="KW-0414">Isoprene biosynthesis</keyword>
<comment type="pathway">
    <text evidence="1">Isoprenoid biosynthesis; isopentenyl diphosphate biosynthesis via mevalonate pathway.</text>
</comment>
<evidence type="ECO:0000313" key="12">
    <source>
        <dbReference type="EMBL" id="OFV67868.1"/>
    </source>
</evidence>
<evidence type="ECO:0000256" key="8">
    <source>
        <dbReference type="ARBA" id="ARBA00046520"/>
    </source>
</evidence>
<dbReference type="InterPro" id="IPR007506">
    <property type="entry name" value="PMDh-L-like_dom"/>
</dbReference>
<proteinExistence type="inferred from homology"/>
<evidence type="ECO:0000256" key="4">
    <source>
        <dbReference type="ARBA" id="ARBA00023239"/>
    </source>
</evidence>
<evidence type="ECO:0000256" key="9">
    <source>
        <dbReference type="ARBA" id="ARBA00047176"/>
    </source>
</evidence>
<comment type="catalytic activity">
    <reaction evidence="5">
        <text>(R)-5-phosphomevalonate = (2E)-3-methyl-5-phosphooxypent-2-enoate + H2O</text>
        <dbReference type="Rhea" id="RHEA:78975"/>
        <dbReference type="ChEBI" id="CHEBI:15377"/>
        <dbReference type="ChEBI" id="CHEBI:58146"/>
        <dbReference type="ChEBI" id="CHEBI:229665"/>
        <dbReference type="EC" id="4.2.1.182"/>
    </reaction>
    <physiologicalReaction direction="left-to-right" evidence="5">
        <dbReference type="Rhea" id="RHEA:78976"/>
    </physiologicalReaction>
</comment>
<dbReference type="GO" id="GO:0016829">
    <property type="term" value="F:lyase activity"/>
    <property type="evidence" value="ECO:0007669"/>
    <property type="project" value="UniProtKB-KW"/>
</dbReference>
<dbReference type="Proteomes" id="UP000186940">
    <property type="component" value="Unassembled WGS sequence"/>
</dbReference>
<dbReference type="EMBL" id="LYOS01000003">
    <property type="protein sequence ID" value="OFV67868.1"/>
    <property type="molecule type" value="Genomic_DNA"/>
</dbReference>
<sequence>MYLQKDEEQILNGESGDSLQKMMEILVTLGKIYDAEYLIPIKSVQIAGVSYKTIGDAGLEWIEDIDAQVVVPSILNPMGMDRERWREMGISEDFYRKQIEILNVYRRMGIRIECTCTPYYLEDSMPCLGDHLAWSESSAISFANSVIGARTNRESGISALASALLGKTPYYGYHLDENRVPTIGIEVPFTLTGSDFGALGYVIGKVIGDCVPIFEFAPSTKPSDDDLKSLGAALAASGAVALYHVKGRTPEADRFEVPEEKIVVEEGEIRSVYDGSSEPDLVALGCPHLSIDELELAAELLRGRKVKRELWLCVSRYLKGKRADLVGVIESSGAKVISDTCMIVSPACDRFDCIMTDSGKALNYIPTMCQAEAVFGSFRDCIEVVLGEARDC</sequence>
<dbReference type="CDD" id="cd01355">
    <property type="entry name" value="AcnX"/>
    <property type="match status" value="1"/>
</dbReference>
<name>A0A1F2P9E2_9EURY</name>